<keyword evidence="1" id="KW-1133">Transmembrane helix</keyword>
<feature type="transmembrane region" description="Helical" evidence="1">
    <location>
        <begin position="36"/>
        <end position="57"/>
    </location>
</feature>
<keyword evidence="3" id="KW-1185">Reference proteome</keyword>
<feature type="transmembrane region" description="Helical" evidence="1">
    <location>
        <begin position="328"/>
        <end position="347"/>
    </location>
</feature>
<accession>A0ABP8XJZ8</accession>
<dbReference type="EMBL" id="BAABKM010000002">
    <property type="protein sequence ID" value="GAA4708404.1"/>
    <property type="molecule type" value="Genomic_DNA"/>
</dbReference>
<comment type="caution">
    <text evidence="2">The sequence shown here is derived from an EMBL/GenBank/DDBJ whole genome shotgun (WGS) entry which is preliminary data.</text>
</comment>
<evidence type="ECO:0000256" key="1">
    <source>
        <dbReference type="SAM" id="Phobius"/>
    </source>
</evidence>
<keyword evidence="1" id="KW-0812">Transmembrane</keyword>
<evidence type="ECO:0008006" key="4">
    <source>
        <dbReference type="Google" id="ProtNLM"/>
    </source>
</evidence>
<keyword evidence="1" id="KW-0472">Membrane</keyword>
<dbReference type="Proteomes" id="UP001499974">
    <property type="component" value="Unassembled WGS sequence"/>
</dbReference>
<gene>
    <name evidence="2" type="ORF">GCM10023349_28910</name>
</gene>
<evidence type="ECO:0000313" key="3">
    <source>
        <dbReference type="Proteomes" id="UP001499974"/>
    </source>
</evidence>
<feature type="transmembrane region" description="Helical" evidence="1">
    <location>
        <begin position="7"/>
        <end position="24"/>
    </location>
</feature>
<reference evidence="3" key="1">
    <citation type="journal article" date="2019" name="Int. J. Syst. Evol. Microbiol.">
        <title>The Global Catalogue of Microorganisms (GCM) 10K type strain sequencing project: providing services to taxonomists for standard genome sequencing and annotation.</title>
        <authorList>
            <consortium name="The Broad Institute Genomics Platform"/>
            <consortium name="The Broad Institute Genome Sequencing Center for Infectious Disease"/>
            <person name="Wu L."/>
            <person name="Ma J."/>
        </authorList>
    </citation>
    <scope>NUCLEOTIDE SEQUENCE [LARGE SCALE GENOMIC DNA]</scope>
    <source>
        <strain evidence="3">JCM 18531</strain>
    </source>
</reference>
<feature type="transmembrane region" description="Helical" evidence="1">
    <location>
        <begin position="226"/>
        <end position="247"/>
    </location>
</feature>
<feature type="transmembrane region" description="Helical" evidence="1">
    <location>
        <begin position="156"/>
        <end position="177"/>
    </location>
</feature>
<feature type="transmembrane region" description="Helical" evidence="1">
    <location>
        <begin position="359"/>
        <end position="381"/>
    </location>
</feature>
<sequence>MRTLGRASALFLGSLPGLLVPFVVVWKLSPHDADGYLYWTALTLIVQGILASTLEAASIASCARVRSRGRRPTGQAQLAVRCAGPIALISAVAFVVVALFLRAVMSAEGTVASYALACAPVALVPPLAAVGSIYSGCLIATGVVARPIFSTFFRGVVVLGALVITDSVLVLSIAAVVGEAARTTYLGTVWRRVGLGAEHESERLHIKLSDLIAQAASMSLSMASPFVARVLLAAGPIGSVAAGEIAFRLFSTATQAGNSLIVLPRISTLSGLVGDDGGDVTRGARLVRSELRFQLLASAFLGLLWFAGAASLWLGVSRLNDSAVSLGAAWSLILITTLPLALGNIWAARAMLVLGRARLLLIASLVGAISMLILSMAQTLLNVASGPIWALAISQSLVGGLVIILVLRTVPLRSSSR</sequence>
<feature type="transmembrane region" description="Helical" evidence="1">
    <location>
        <begin position="295"/>
        <end position="316"/>
    </location>
</feature>
<protein>
    <recommendedName>
        <fullName evidence="4">Polysaccharide biosynthesis protein</fullName>
    </recommendedName>
</protein>
<evidence type="ECO:0000313" key="2">
    <source>
        <dbReference type="EMBL" id="GAA4708404.1"/>
    </source>
</evidence>
<feature type="transmembrane region" description="Helical" evidence="1">
    <location>
        <begin position="78"/>
        <end position="101"/>
    </location>
</feature>
<organism evidence="2 3">
    <name type="scientific">Nocardioides conyzicola</name>
    <dbReference type="NCBI Taxonomy" id="1651781"/>
    <lineage>
        <taxon>Bacteria</taxon>
        <taxon>Bacillati</taxon>
        <taxon>Actinomycetota</taxon>
        <taxon>Actinomycetes</taxon>
        <taxon>Propionibacteriales</taxon>
        <taxon>Nocardioidaceae</taxon>
        <taxon>Nocardioides</taxon>
    </lineage>
</organism>
<dbReference type="RefSeq" id="WP_345522057.1">
    <property type="nucleotide sequence ID" value="NZ_BAABKM010000002.1"/>
</dbReference>
<feature type="transmembrane region" description="Helical" evidence="1">
    <location>
        <begin position="387"/>
        <end position="407"/>
    </location>
</feature>
<name>A0ABP8XJZ8_9ACTN</name>
<feature type="transmembrane region" description="Helical" evidence="1">
    <location>
        <begin position="121"/>
        <end position="144"/>
    </location>
</feature>
<proteinExistence type="predicted"/>